<dbReference type="InterPro" id="IPR020845">
    <property type="entry name" value="AMP-binding_CS"/>
</dbReference>
<organism evidence="5 6">
    <name type="scientific">Aestuariivirga litoralis</name>
    <dbReference type="NCBI Taxonomy" id="2650924"/>
    <lineage>
        <taxon>Bacteria</taxon>
        <taxon>Pseudomonadati</taxon>
        <taxon>Pseudomonadota</taxon>
        <taxon>Alphaproteobacteria</taxon>
        <taxon>Hyphomicrobiales</taxon>
        <taxon>Aestuariivirgaceae</taxon>
        <taxon>Aestuariivirga</taxon>
    </lineage>
</organism>
<feature type="transmembrane region" description="Helical" evidence="3">
    <location>
        <begin position="692"/>
        <end position="712"/>
    </location>
</feature>
<dbReference type="SUPFAM" id="SSF56801">
    <property type="entry name" value="Acetyl-CoA synthetase-like"/>
    <property type="match status" value="1"/>
</dbReference>
<dbReference type="InterPro" id="IPR000873">
    <property type="entry name" value="AMP-dep_synth/lig_dom"/>
</dbReference>
<feature type="transmembrane region" description="Helical" evidence="3">
    <location>
        <begin position="798"/>
        <end position="820"/>
    </location>
</feature>
<feature type="transmembrane region" description="Helical" evidence="3">
    <location>
        <begin position="719"/>
        <end position="736"/>
    </location>
</feature>
<feature type="transmembrane region" description="Helical" evidence="3">
    <location>
        <begin position="742"/>
        <end position="760"/>
    </location>
</feature>
<feature type="domain" description="AMP-dependent synthetase/ligase" evidence="4">
    <location>
        <begin position="117"/>
        <end position="321"/>
    </location>
</feature>
<dbReference type="Gene3D" id="3.40.50.12780">
    <property type="entry name" value="N-terminal domain of ligase-like"/>
    <property type="match status" value="1"/>
</dbReference>
<evidence type="ECO:0000259" key="4">
    <source>
        <dbReference type="Pfam" id="PF00501"/>
    </source>
</evidence>
<keyword evidence="3" id="KW-1133">Transmembrane helix</keyword>
<feature type="transmembrane region" description="Helical" evidence="3">
    <location>
        <begin position="550"/>
        <end position="570"/>
    </location>
</feature>
<reference evidence="6" key="1">
    <citation type="submission" date="2018-06" db="EMBL/GenBank/DDBJ databases">
        <title>Aestuariibacter litoralis strain KCTC 52945T.</title>
        <authorList>
            <person name="Li X."/>
            <person name="Salam N."/>
            <person name="Li J.-L."/>
            <person name="Chen Y.-M."/>
            <person name="Yang Z.-W."/>
            <person name="Zhang L.-Y."/>
            <person name="Han M.-X."/>
            <person name="Xiao M."/>
            <person name="Li W.-J."/>
        </authorList>
    </citation>
    <scope>NUCLEOTIDE SEQUENCE [LARGE SCALE GENOMIC DNA]</scope>
    <source>
        <strain evidence="6">KCTC 52945</strain>
    </source>
</reference>
<comment type="similarity">
    <text evidence="1">Belongs to the ATP-dependent AMP-binding enzyme family.</text>
</comment>
<comment type="caution">
    <text evidence="5">The sequence shown here is derived from an EMBL/GenBank/DDBJ whole genome shotgun (WGS) entry which is preliminary data.</text>
</comment>
<evidence type="ECO:0000256" key="1">
    <source>
        <dbReference type="ARBA" id="ARBA00006432"/>
    </source>
</evidence>
<dbReference type="RefSeq" id="WP_111199720.1">
    <property type="nucleotide sequence ID" value="NZ_QKVK01000009.1"/>
</dbReference>
<evidence type="ECO:0000256" key="2">
    <source>
        <dbReference type="ARBA" id="ARBA00022598"/>
    </source>
</evidence>
<dbReference type="AlphaFoldDB" id="A0A2W2BQ54"/>
<dbReference type="SUPFAM" id="SSF47336">
    <property type="entry name" value="ACP-like"/>
    <property type="match status" value="1"/>
</dbReference>
<evidence type="ECO:0000256" key="3">
    <source>
        <dbReference type="SAM" id="Phobius"/>
    </source>
</evidence>
<proteinExistence type="inferred from homology"/>
<evidence type="ECO:0000313" key="5">
    <source>
        <dbReference type="EMBL" id="PZF75526.1"/>
    </source>
</evidence>
<dbReference type="Pfam" id="PF00501">
    <property type="entry name" value="AMP-binding"/>
    <property type="match status" value="1"/>
</dbReference>
<name>A0A2W2BQ54_9HYPH</name>
<dbReference type="GO" id="GO:0031956">
    <property type="term" value="F:medium-chain fatty acid-CoA ligase activity"/>
    <property type="evidence" value="ECO:0007669"/>
    <property type="project" value="TreeGrafter"/>
</dbReference>
<dbReference type="EMBL" id="QKVK01000009">
    <property type="protein sequence ID" value="PZF75526.1"/>
    <property type="molecule type" value="Genomic_DNA"/>
</dbReference>
<keyword evidence="3" id="KW-0812">Transmembrane</keyword>
<accession>A0A2W2BQ54</accession>
<evidence type="ECO:0000313" key="6">
    <source>
        <dbReference type="Proteomes" id="UP000248795"/>
    </source>
</evidence>
<keyword evidence="3" id="KW-0472">Membrane</keyword>
<dbReference type="PANTHER" id="PTHR43201">
    <property type="entry name" value="ACYL-COA SYNTHETASE"/>
    <property type="match status" value="1"/>
</dbReference>
<gene>
    <name evidence="5" type="ORF">DK847_16915</name>
</gene>
<dbReference type="InterPro" id="IPR036736">
    <property type="entry name" value="ACP-like_sf"/>
</dbReference>
<dbReference type="Proteomes" id="UP000248795">
    <property type="component" value="Unassembled WGS sequence"/>
</dbReference>
<keyword evidence="2" id="KW-0436">Ligase</keyword>
<protein>
    <submittedName>
        <fullName evidence="5">AMP-dependent synthetase</fullName>
    </submittedName>
</protein>
<dbReference type="PANTHER" id="PTHR43201:SF5">
    <property type="entry name" value="MEDIUM-CHAIN ACYL-COA LIGASE ACSF2, MITOCHONDRIAL"/>
    <property type="match status" value="1"/>
</dbReference>
<dbReference type="GO" id="GO:0006631">
    <property type="term" value="P:fatty acid metabolic process"/>
    <property type="evidence" value="ECO:0007669"/>
    <property type="project" value="TreeGrafter"/>
</dbReference>
<feature type="transmembrane region" description="Helical" evidence="3">
    <location>
        <begin position="767"/>
        <end position="786"/>
    </location>
</feature>
<sequence>MNILEHLAPGNDAPALVFTDHVLSYAALSVSVTELAQRMGHSKKLVALEAQPRADFVIAYLAALSAGHAVALLPPGDAAAAALFHRDFAPDISFALNGGGWQMTERSNRARGRLHPDLAVMLATSGSEGRPRWVRLSRASVAANAASIMDYLGLTAQDRAAQTLPFHYSYGLSVLNSHLAAGGSLAFCGASLIADGVLDAAARLGCTSLAGVPYSFELLERIGFRQRMWPALRSMTCAGGRLAPDLVTQYAEAMRAHGGQFFVMYGQTEATARMAYLPPGEAAAHPDCVGIAIPGGTFRIDAACGEEGELFYRGPNVMMGYATARADLARGAELDELATGDIAVMTEAGLIRLVGRAKRFSKLAGLRIGHEAIEWSLRERGIACAVTGNDEAITVHAETTDADVIRLAAEAAAIPQRFIRLARHDSLPRLASGKIDYRALSAPAPSAAATPARDLLQDVRAAFYPRPVTPQDSFESLEGDSLAYVQVSLAVEARLGQLPNGWEAMPIATLEAMADRTAAPRRSWFGKVESHIVLRAAAILLIVLHHASNWPIPGGAMVLMMLVGYGFARFHREPLFEGRVSAILHPMMRNLLPYFVVIAGFALAWEQIPWASLFLVGNLGFADPAKGTMLPFQYWFVEAYAQLCLVTALAFSFGSLRRAVARQPFATAFVAMIMAFGLRYGVPLIYDIGLRKIFLLSYVLWLPLLGWAAYFAQRTSQKLLLLAALAVISPAAAYFGGNWTGAWVMNLVQLPVMAMLLFLPAIRLPRLVLPGVMLVAASSYHIYLFHLVIPELLQLQGYGLWGIAATVAVGLVTGIAAATLQRLALASLSRKAELATREA</sequence>
<dbReference type="InterPro" id="IPR042099">
    <property type="entry name" value="ANL_N_sf"/>
</dbReference>
<keyword evidence="6" id="KW-1185">Reference proteome</keyword>
<feature type="transmembrane region" description="Helical" evidence="3">
    <location>
        <begin position="665"/>
        <end position="686"/>
    </location>
</feature>
<feature type="transmembrane region" description="Helical" evidence="3">
    <location>
        <begin position="632"/>
        <end position="653"/>
    </location>
</feature>
<dbReference type="PROSITE" id="PS00455">
    <property type="entry name" value="AMP_BINDING"/>
    <property type="match status" value="1"/>
</dbReference>
<feature type="transmembrane region" description="Helical" evidence="3">
    <location>
        <begin position="591"/>
        <end position="612"/>
    </location>
</feature>